<evidence type="ECO:0000313" key="3">
    <source>
        <dbReference type="EMBL" id="RBL99028.1"/>
    </source>
</evidence>
<organism evidence="3 4">
    <name type="scientific">Glutamicibacter soli</name>
    <dbReference type="NCBI Taxonomy" id="453836"/>
    <lineage>
        <taxon>Bacteria</taxon>
        <taxon>Bacillati</taxon>
        <taxon>Actinomycetota</taxon>
        <taxon>Actinomycetes</taxon>
        <taxon>Micrococcales</taxon>
        <taxon>Micrococcaceae</taxon>
        <taxon>Glutamicibacter</taxon>
    </lineage>
</organism>
<keyword evidence="2" id="KW-1133">Transmembrane helix</keyword>
<evidence type="ECO:0000256" key="2">
    <source>
        <dbReference type="SAM" id="Phobius"/>
    </source>
</evidence>
<keyword evidence="2" id="KW-0812">Transmembrane</keyword>
<evidence type="ECO:0000256" key="1">
    <source>
        <dbReference type="SAM" id="MobiDB-lite"/>
    </source>
</evidence>
<dbReference type="Proteomes" id="UP000252167">
    <property type="component" value="Unassembled WGS sequence"/>
</dbReference>
<feature type="transmembrane region" description="Helical" evidence="2">
    <location>
        <begin position="21"/>
        <end position="45"/>
    </location>
</feature>
<comment type="caution">
    <text evidence="3">The sequence shown here is derived from an EMBL/GenBank/DDBJ whole genome shotgun (WGS) entry which is preliminary data.</text>
</comment>
<protein>
    <recommendedName>
        <fullName evidence="5">DUF4232 domain-containing protein</fullName>
    </recommendedName>
</protein>
<reference evidence="3 4" key="1">
    <citation type="submission" date="2018-01" db="EMBL/GenBank/DDBJ databases">
        <title>Glutamicibacter soli strain NHPC-3 Whole genome sequence and assembly.</title>
        <authorList>
            <person name="Choudhury P."/>
            <person name="Gupta D."/>
            <person name="Sengupta K."/>
            <person name="Jawed A."/>
            <person name="Sultana N."/>
            <person name="Saha P."/>
        </authorList>
    </citation>
    <scope>NUCLEOTIDE SEQUENCE [LARGE SCALE GENOMIC DNA]</scope>
    <source>
        <strain evidence="3 4">NHPC-3</strain>
    </source>
</reference>
<gene>
    <name evidence="3" type="ORF">C1H84_16415</name>
</gene>
<sequence length="200" mass="21070">MSNTSGGKPSARVYRRRRITVAVLALVLVGLIVWGVTAVVGMFGADDEPKGANPTPVEASPNASEPSGETESNACKAGEITITASTDKQSYASEEDPVLTLGIENTSKRDCELNVGTSQQEFLISSGSDRIFSTVDCLSNGEDVVLAFAAGQKESAKFTWNRNRSAPGCKAVNAKPLPGTYKFTAAIGEMTSDPTTFVLK</sequence>
<feature type="compositionally biased region" description="Polar residues" evidence="1">
    <location>
        <begin position="61"/>
        <end position="73"/>
    </location>
</feature>
<feature type="region of interest" description="Disordered" evidence="1">
    <location>
        <begin position="49"/>
        <end position="74"/>
    </location>
</feature>
<keyword evidence="4" id="KW-1185">Reference proteome</keyword>
<proteinExistence type="predicted"/>
<dbReference type="RefSeq" id="WP_047117663.1">
    <property type="nucleotide sequence ID" value="NZ_CM125969.1"/>
</dbReference>
<accession>A0A365Y8Y9</accession>
<dbReference type="EMBL" id="POAF01000010">
    <property type="protein sequence ID" value="RBL99028.1"/>
    <property type="molecule type" value="Genomic_DNA"/>
</dbReference>
<name>A0A365Y8Y9_9MICC</name>
<evidence type="ECO:0008006" key="5">
    <source>
        <dbReference type="Google" id="ProtNLM"/>
    </source>
</evidence>
<dbReference type="AlphaFoldDB" id="A0A365Y8Y9"/>
<evidence type="ECO:0000313" key="4">
    <source>
        <dbReference type="Proteomes" id="UP000252167"/>
    </source>
</evidence>
<keyword evidence="2" id="KW-0472">Membrane</keyword>